<dbReference type="KEGG" id="spoa:EQM13_14000"/>
<dbReference type="OrthoDB" id="1683773at2"/>
<protein>
    <recommendedName>
        <fullName evidence="3">Small, acid-soluble spore protein, alpha/beta type</fullName>
    </recommendedName>
</protein>
<name>A0A410QF23_9FIRM</name>
<evidence type="ECO:0000313" key="2">
    <source>
        <dbReference type="Proteomes" id="UP000287969"/>
    </source>
</evidence>
<organism evidence="1 2">
    <name type="scientific">Acidilutibacter cellobiosedens</name>
    <dbReference type="NCBI Taxonomy" id="2507161"/>
    <lineage>
        <taxon>Bacteria</taxon>
        <taxon>Bacillati</taxon>
        <taxon>Bacillota</taxon>
        <taxon>Tissierellia</taxon>
        <taxon>Tissierellales</taxon>
        <taxon>Acidilutibacteraceae</taxon>
        <taxon>Acidilutibacter</taxon>
    </lineage>
</organism>
<dbReference type="RefSeq" id="WP_128753027.1">
    <property type="nucleotide sequence ID" value="NZ_CP035282.1"/>
</dbReference>
<evidence type="ECO:0000313" key="1">
    <source>
        <dbReference type="EMBL" id="QAT62597.1"/>
    </source>
</evidence>
<gene>
    <name evidence="1" type="ORF">EQM13_14000</name>
</gene>
<evidence type="ECO:0008006" key="3">
    <source>
        <dbReference type="Google" id="ProtNLM"/>
    </source>
</evidence>
<accession>A0A410QF23</accession>
<dbReference type="Proteomes" id="UP000287969">
    <property type="component" value="Chromosome"/>
</dbReference>
<dbReference type="InterPro" id="IPR038300">
    <property type="entry name" value="SASP_sf_alpha/beta"/>
</dbReference>
<reference evidence="2" key="1">
    <citation type="submission" date="2019-01" db="EMBL/GenBank/DDBJ databases">
        <title>Draft genomes of a novel of Sporanaerobacter strains.</title>
        <authorList>
            <person name="Ma S."/>
        </authorList>
    </citation>
    <scope>NUCLEOTIDE SEQUENCE [LARGE SCALE GENOMIC DNA]</scope>
    <source>
        <strain evidence="2">NJN-17</strain>
    </source>
</reference>
<keyword evidence="2" id="KW-1185">Reference proteome</keyword>
<dbReference type="AlphaFoldDB" id="A0A410QF23"/>
<proteinExistence type="predicted"/>
<sequence>MKNIDFNAKIAIEQFKIEMSRELGLENSILNISHKDNSNEQITKNLIENEKISNKKQPQY</sequence>
<dbReference type="EMBL" id="CP035282">
    <property type="protein sequence ID" value="QAT62597.1"/>
    <property type="molecule type" value="Genomic_DNA"/>
</dbReference>
<dbReference type="Gene3D" id="6.10.10.80">
    <property type="entry name" value="Small, acid-soluble spore protein, alpha/beta type-like"/>
    <property type="match status" value="1"/>
</dbReference>